<dbReference type="EMBL" id="SGXF01000001">
    <property type="protein sequence ID" value="RZT02928.1"/>
    <property type="molecule type" value="Genomic_DNA"/>
</dbReference>
<dbReference type="RefSeq" id="WP_130433716.1">
    <property type="nucleotide sequence ID" value="NZ_SGXF01000001.1"/>
</dbReference>
<sequence length="129" mass="13963">MKITIEATSMEELQEALQHLTGKEITREAVLQDIAPAEVPFPAARVQPAPVAQPVQAAPVPAAPEPEPEAPQAEPIVYSMTDVRGVLSNLTKAGKKAQVQELIRSFGVDKLSQIPEDRYPEVMQKAGEL</sequence>
<gene>
    <name evidence="1" type="ORF">EV209_1058</name>
</gene>
<comment type="caution">
    <text evidence="1">The sequence shown here is derived from an EMBL/GenBank/DDBJ whole genome shotgun (WGS) entry which is preliminary data.</text>
</comment>
<reference evidence="1 2" key="1">
    <citation type="submission" date="2019-02" db="EMBL/GenBank/DDBJ databases">
        <title>Genomic Encyclopedia of Type Strains, Phase IV (KMG-IV): sequencing the most valuable type-strain genomes for metagenomic binning, comparative biology and taxonomic classification.</title>
        <authorList>
            <person name="Goeker M."/>
        </authorList>
    </citation>
    <scope>NUCLEOTIDE SEQUENCE [LARGE SCALE GENOMIC DNA]</scope>
    <source>
        <strain evidence="1 2">DSM 29486</strain>
    </source>
</reference>
<organism evidence="1 2">
    <name type="scientific">Cuneatibacter caecimuris</name>
    <dbReference type="NCBI Taxonomy" id="1796618"/>
    <lineage>
        <taxon>Bacteria</taxon>
        <taxon>Bacillati</taxon>
        <taxon>Bacillota</taxon>
        <taxon>Clostridia</taxon>
        <taxon>Lachnospirales</taxon>
        <taxon>Lachnospiraceae</taxon>
        <taxon>Cuneatibacter</taxon>
    </lineage>
</organism>
<dbReference type="OrthoDB" id="1958118at2"/>
<dbReference type="Proteomes" id="UP000292927">
    <property type="component" value="Unassembled WGS sequence"/>
</dbReference>
<dbReference type="AlphaFoldDB" id="A0A4Q7PS33"/>
<protein>
    <submittedName>
        <fullName evidence="1">Uncharacterized protein</fullName>
    </submittedName>
</protein>
<evidence type="ECO:0000313" key="2">
    <source>
        <dbReference type="Proteomes" id="UP000292927"/>
    </source>
</evidence>
<evidence type="ECO:0000313" key="1">
    <source>
        <dbReference type="EMBL" id="RZT02928.1"/>
    </source>
</evidence>
<accession>A0A4Q7PS33</accession>
<name>A0A4Q7PS33_9FIRM</name>
<keyword evidence="2" id="KW-1185">Reference proteome</keyword>
<proteinExistence type="predicted"/>